<dbReference type="RefSeq" id="WP_229725735.1">
    <property type="nucleotide sequence ID" value="NZ_BMOF01000019.1"/>
</dbReference>
<evidence type="ECO:0000256" key="12">
    <source>
        <dbReference type="ARBA" id="ARBA00049244"/>
    </source>
</evidence>
<dbReference type="SUPFAM" id="SSF53098">
    <property type="entry name" value="Ribonuclease H-like"/>
    <property type="match status" value="1"/>
</dbReference>
<dbReference type="GO" id="GO:0003677">
    <property type="term" value="F:DNA binding"/>
    <property type="evidence" value="ECO:0007669"/>
    <property type="project" value="UniProtKB-UniRule"/>
</dbReference>
<name>A0A8J3B7R1_9BACI</name>
<keyword evidence="9 13" id="KW-0269">Exonuclease</keyword>
<dbReference type="InterPro" id="IPR012337">
    <property type="entry name" value="RNaseH-like_sf"/>
</dbReference>
<dbReference type="GO" id="GO:0006261">
    <property type="term" value="P:DNA-templated DNA replication"/>
    <property type="evidence" value="ECO:0007669"/>
    <property type="project" value="UniProtKB-UniRule"/>
</dbReference>
<dbReference type="NCBIfam" id="TIGR00573">
    <property type="entry name" value="dnaq"/>
    <property type="match status" value="1"/>
</dbReference>
<keyword evidence="4 13" id="KW-0808">Transferase</keyword>
<dbReference type="Pfam" id="PF02811">
    <property type="entry name" value="PHP"/>
    <property type="match status" value="1"/>
</dbReference>
<dbReference type="NCBIfam" id="NF001688">
    <property type="entry name" value="PRK00448.1"/>
    <property type="match status" value="1"/>
</dbReference>
<gene>
    <name evidence="13 17" type="primary">polC</name>
    <name evidence="17" type="ORF">GCM10007043_11960</name>
</gene>
<evidence type="ECO:0000256" key="3">
    <source>
        <dbReference type="ARBA" id="ARBA00022490"/>
    </source>
</evidence>
<comment type="function">
    <text evidence="11">DNA polymerase III is a complex, multichain enzyme responsible for most of the replicative synthesis in bacteria. This DNA polymerase also exhibits 3' to 5' exonuclease activity. The alpha chain is the DNA polymerase.</text>
</comment>
<evidence type="ECO:0000256" key="6">
    <source>
        <dbReference type="ARBA" id="ARBA00022705"/>
    </source>
</evidence>
<feature type="coiled-coil region" evidence="14">
    <location>
        <begin position="167"/>
        <end position="215"/>
    </location>
</feature>
<reference evidence="17" key="1">
    <citation type="journal article" date="2014" name="Int. J. Syst. Evol. Microbiol.">
        <title>Complete genome sequence of Corynebacterium casei LMG S-19264T (=DSM 44701T), isolated from a smear-ripened cheese.</title>
        <authorList>
            <consortium name="US DOE Joint Genome Institute (JGI-PGF)"/>
            <person name="Walter F."/>
            <person name="Albersmeier A."/>
            <person name="Kalinowski J."/>
            <person name="Ruckert C."/>
        </authorList>
    </citation>
    <scope>NUCLEOTIDE SEQUENCE</scope>
    <source>
        <strain evidence="17">JCM 14719</strain>
    </source>
</reference>
<dbReference type="SUPFAM" id="SSF160975">
    <property type="entry name" value="AF1531-like"/>
    <property type="match status" value="1"/>
</dbReference>
<keyword evidence="5 13" id="KW-0548">Nucleotidyltransferase</keyword>
<feature type="domain" description="Polymerase/histidinol phosphatase N-terminal" evidence="16">
    <location>
        <begin position="337"/>
        <end position="404"/>
    </location>
</feature>
<evidence type="ECO:0000256" key="8">
    <source>
        <dbReference type="ARBA" id="ARBA00022801"/>
    </source>
</evidence>
<evidence type="ECO:0000256" key="5">
    <source>
        <dbReference type="ARBA" id="ARBA00022695"/>
    </source>
</evidence>
<dbReference type="InterPro" id="IPR012340">
    <property type="entry name" value="NA-bd_OB-fold"/>
</dbReference>
<dbReference type="Gene3D" id="2.40.50.140">
    <property type="entry name" value="Nucleic acid-binding proteins"/>
    <property type="match status" value="1"/>
</dbReference>
<proteinExistence type="inferred from homology"/>
<evidence type="ECO:0000256" key="2">
    <source>
        <dbReference type="ARBA" id="ARBA00004496"/>
    </source>
</evidence>
<dbReference type="Gene3D" id="1.10.150.700">
    <property type="entry name" value="PolC, middle finger domain"/>
    <property type="match status" value="1"/>
</dbReference>
<accession>A0A8J3B7R1</accession>
<evidence type="ECO:0000256" key="13">
    <source>
        <dbReference type="HAMAP-Rule" id="MF_00356"/>
    </source>
</evidence>
<dbReference type="PANTHER" id="PTHR32294:SF5">
    <property type="entry name" value="DNA POLYMERASE III POLC-TYPE"/>
    <property type="match status" value="1"/>
</dbReference>
<dbReference type="SMART" id="SM00479">
    <property type="entry name" value="EXOIII"/>
    <property type="match status" value="1"/>
</dbReference>
<dbReference type="InterPro" id="IPR011708">
    <property type="entry name" value="DNA_pol3_alpha_NTPase_dom"/>
</dbReference>
<dbReference type="Pfam" id="PF17657">
    <property type="entry name" value="DNA_pol3_finger"/>
    <property type="match status" value="1"/>
</dbReference>
<dbReference type="InterPro" id="IPR006054">
    <property type="entry name" value="DnaQ"/>
</dbReference>
<dbReference type="InterPro" id="IPR013520">
    <property type="entry name" value="Ribonucl_H"/>
</dbReference>
<dbReference type="Gene3D" id="1.20.5.140">
    <property type="match status" value="1"/>
</dbReference>
<dbReference type="Pfam" id="PF14579">
    <property type="entry name" value="HHH_6"/>
    <property type="match status" value="1"/>
</dbReference>
<dbReference type="Pfam" id="PF07733">
    <property type="entry name" value="DNA_pol3_alpha"/>
    <property type="match status" value="1"/>
</dbReference>
<dbReference type="Gene3D" id="6.10.140.1510">
    <property type="match status" value="1"/>
</dbReference>
<evidence type="ECO:0000256" key="1">
    <source>
        <dbReference type="ARBA" id="ARBA00003452"/>
    </source>
</evidence>
<dbReference type="InterPro" id="IPR006308">
    <property type="entry name" value="Pol_III_a_PolC-type_gram_pos"/>
</dbReference>
<evidence type="ECO:0000313" key="17">
    <source>
        <dbReference type="EMBL" id="GGJ99458.1"/>
    </source>
</evidence>
<evidence type="ECO:0000256" key="9">
    <source>
        <dbReference type="ARBA" id="ARBA00022839"/>
    </source>
</evidence>
<dbReference type="InterPro" id="IPR036397">
    <property type="entry name" value="RNaseH_sf"/>
</dbReference>
<dbReference type="Pfam" id="PF11490">
    <property type="entry name" value="DNA_pol3_a_NII"/>
    <property type="match status" value="1"/>
</dbReference>
<dbReference type="EC" id="2.7.7.7" evidence="13"/>
<dbReference type="GO" id="GO:0008408">
    <property type="term" value="F:3'-5' exonuclease activity"/>
    <property type="evidence" value="ECO:0007669"/>
    <property type="project" value="UniProtKB-UniRule"/>
</dbReference>
<dbReference type="InterPro" id="IPR028112">
    <property type="entry name" value="DNA_PolC-type_N_I"/>
</dbReference>
<dbReference type="InterPro" id="IPR029460">
    <property type="entry name" value="DNAPol_HHH"/>
</dbReference>
<comment type="similarity">
    <text evidence="13">Belongs to the DNA polymerase type-C family. PolC subfamily.</text>
</comment>
<keyword evidence="6 13" id="KW-0235">DNA replication</keyword>
<dbReference type="InterPro" id="IPR040982">
    <property type="entry name" value="DNA_pol3_finger"/>
</dbReference>
<dbReference type="GO" id="GO:0005737">
    <property type="term" value="C:cytoplasm"/>
    <property type="evidence" value="ECO:0007669"/>
    <property type="project" value="UniProtKB-SubCell"/>
</dbReference>
<evidence type="ECO:0000256" key="4">
    <source>
        <dbReference type="ARBA" id="ARBA00022679"/>
    </source>
</evidence>
<dbReference type="Gene3D" id="1.10.150.870">
    <property type="match status" value="1"/>
</dbReference>
<keyword evidence="18" id="KW-1185">Reference proteome</keyword>
<comment type="caution">
    <text evidence="17">The sequence shown here is derived from an EMBL/GenBank/DDBJ whole genome shotgun (WGS) entry which is preliminary data.</text>
</comment>
<keyword evidence="10 13" id="KW-0239">DNA-directed DNA polymerase</keyword>
<evidence type="ECO:0000259" key="16">
    <source>
        <dbReference type="SMART" id="SM00481"/>
    </source>
</evidence>
<dbReference type="SMART" id="SM00481">
    <property type="entry name" value="POLIIIAc"/>
    <property type="match status" value="1"/>
</dbReference>
<dbReference type="HAMAP" id="MF_00356">
    <property type="entry name" value="DNApol_PolC"/>
    <property type="match status" value="1"/>
</dbReference>
<dbReference type="Pfam" id="PF14480">
    <property type="entry name" value="DNA_pol3_a_NI"/>
    <property type="match status" value="1"/>
</dbReference>
<comment type="catalytic activity">
    <reaction evidence="12 13">
        <text>DNA(n) + a 2'-deoxyribonucleoside 5'-triphosphate = DNA(n+1) + diphosphate</text>
        <dbReference type="Rhea" id="RHEA:22508"/>
        <dbReference type="Rhea" id="RHEA-COMP:17339"/>
        <dbReference type="Rhea" id="RHEA-COMP:17340"/>
        <dbReference type="ChEBI" id="CHEBI:33019"/>
        <dbReference type="ChEBI" id="CHEBI:61560"/>
        <dbReference type="ChEBI" id="CHEBI:173112"/>
        <dbReference type="EC" id="2.7.7.7"/>
    </reaction>
</comment>
<feature type="domain" description="Exonuclease" evidence="15">
    <location>
        <begin position="422"/>
        <end position="588"/>
    </location>
</feature>
<dbReference type="Gene3D" id="3.30.420.10">
    <property type="entry name" value="Ribonuclease H-like superfamily/Ribonuclease H"/>
    <property type="match status" value="1"/>
</dbReference>
<dbReference type="Proteomes" id="UP000637720">
    <property type="component" value="Unassembled WGS sequence"/>
</dbReference>
<dbReference type="InterPro" id="IPR044923">
    <property type="entry name" value="PolC_middle_finger_sf"/>
</dbReference>
<dbReference type="Gene3D" id="3.30.1900.20">
    <property type="match status" value="2"/>
</dbReference>
<dbReference type="EMBL" id="BMOF01000019">
    <property type="protein sequence ID" value="GGJ99458.1"/>
    <property type="molecule type" value="Genomic_DNA"/>
</dbReference>
<evidence type="ECO:0000256" key="14">
    <source>
        <dbReference type="SAM" id="Coils"/>
    </source>
</evidence>
<keyword evidence="3 13" id="KW-0963">Cytoplasm</keyword>
<dbReference type="Gene3D" id="3.20.20.140">
    <property type="entry name" value="Metal-dependent hydrolases"/>
    <property type="match status" value="2"/>
</dbReference>
<dbReference type="GO" id="GO:0003887">
    <property type="term" value="F:DNA-directed DNA polymerase activity"/>
    <property type="evidence" value="ECO:0007669"/>
    <property type="project" value="UniProtKB-UniRule"/>
</dbReference>
<comment type="function">
    <text evidence="1 13">Required for replicative DNA synthesis. This DNA polymerase also exhibits 3' to 5' exonuclease activity.</text>
</comment>
<dbReference type="PANTHER" id="PTHR32294">
    <property type="entry name" value="DNA POLYMERASE III SUBUNIT ALPHA"/>
    <property type="match status" value="1"/>
</dbReference>
<evidence type="ECO:0000256" key="7">
    <source>
        <dbReference type="ARBA" id="ARBA00022722"/>
    </source>
</evidence>
<dbReference type="InterPro" id="IPR024754">
    <property type="entry name" value="DNA_PolC-like_N_II"/>
</dbReference>
<evidence type="ECO:0000259" key="15">
    <source>
        <dbReference type="SMART" id="SM00479"/>
    </source>
</evidence>
<evidence type="ECO:0000256" key="11">
    <source>
        <dbReference type="ARBA" id="ARBA00025611"/>
    </source>
</evidence>
<dbReference type="SUPFAM" id="SSF50249">
    <property type="entry name" value="Nucleic acid-binding proteins"/>
    <property type="match status" value="1"/>
</dbReference>
<dbReference type="NCBIfam" id="TIGR01405">
    <property type="entry name" value="polC_Gram_pos"/>
    <property type="match status" value="1"/>
</dbReference>
<reference evidence="17" key="2">
    <citation type="submission" date="2020-09" db="EMBL/GenBank/DDBJ databases">
        <authorList>
            <person name="Sun Q."/>
            <person name="Ohkuma M."/>
        </authorList>
    </citation>
    <scope>NUCLEOTIDE SEQUENCE</scope>
    <source>
        <strain evidence="17">JCM 14719</strain>
    </source>
</reference>
<organism evidence="17 18">
    <name type="scientific">Calditerricola satsumensis</name>
    <dbReference type="NCBI Taxonomy" id="373054"/>
    <lineage>
        <taxon>Bacteria</taxon>
        <taxon>Bacillati</taxon>
        <taxon>Bacillota</taxon>
        <taxon>Bacilli</taxon>
        <taxon>Bacillales</taxon>
        <taxon>Bacillaceae</taxon>
        <taxon>Calditerricola</taxon>
    </lineage>
</organism>
<keyword evidence="8 13" id="KW-0378">Hydrolase</keyword>
<keyword evidence="14" id="KW-0175">Coiled coil</keyword>
<evidence type="ECO:0000256" key="10">
    <source>
        <dbReference type="ARBA" id="ARBA00022932"/>
    </source>
</evidence>
<evidence type="ECO:0000313" key="18">
    <source>
        <dbReference type="Proteomes" id="UP000637720"/>
    </source>
</evidence>
<dbReference type="Pfam" id="PF01336">
    <property type="entry name" value="tRNA_anti-codon"/>
    <property type="match status" value="1"/>
</dbReference>
<dbReference type="InterPro" id="IPR003141">
    <property type="entry name" value="Pol/His_phosphatase_N"/>
</dbReference>
<dbReference type="FunFam" id="3.30.420.10:FF:000045">
    <property type="entry name" value="3'-5' exonuclease DinG"/>
    <property type="match status" value="1"/>
</dbReference>
<dbReference type="CDD" id="cd04484">
    <property type="entry name" value="polC_OBF"/>
    <property type="match status" value="1"/>
</dbReference>
<comment type="subcellular location">
    <subcellularLocation>
        <location evidence="2 13">Cytoplasm</location>
    </subcellularLocation>
</comment>
<protein>
    <recommendedName>
        <fullName evidence="13">DNA polymerase III PolC-type</fullName>
        <shortName evidence="13">PolIII</shortName>
        <ecNumber evidence="13">2.7.7.7</ecNumber>
    </recommendedName>
</protein>
<keyword evidence="7 13" id="KW-0540">Nuclease</keyword>
<dbReference type="InterPro" id="IPR004013">
    <property type="entry name" value="PHP_dom"/>
</dbReference>
<dbReference type="CDD" id="cd07435">
    <property type="entry name" value="PHP_PolIIIA_POLC"/>
    <property type="match status" value="1"/>
</dbReference>
<sequence>MKAHNLGREAFASLLAHVAIDEQLRPALEGGELVRLEVWRKKRLWRVHVRFDRLLAPDAYRALVRALRARFADLAAVDLCLSYREPVDPAAAVAAYWPVAVEEAFVDCPTLAAALSPCQPAVDGHVVHVGVPNDVVLGHVKRKGADRLLAARLADLTGLTLAFRFAVEETGEALEAFRERREQEERELVEAALTAEDARQREATAAAKAARAEEEDEAVLYGYAIGDEPVPLKAVQEEARRVVVQGCVFDVETRELKTGRTLVTFKLTDYTDSILVKAFARDKDELARLSGIAEGMWVRVRGSAQLDPFVRDLVLNASDINRAEAPERRDTAEEKRVELHLHTPMSAMDAVTPVKKLVERAAKWGHPAIAITDHGVCQAFPEAYEAGQKYGVKILYGMEAYLVDDGVPIVYKAAPRPLLDDTYVVFDIETTGLSSVDDRIIEIAAVKVHKGEIVDRFESFVNPHRTISPKIQQLTGITNEMVKDAPELDEVLVRFRAFVGDAVLVAHNARFDTGFLAVNYRRIGQEPLASPVLDTLELARALYPNLRNHRLNTLCEKFGIPLVQHHRAVYDAEATGYLLWKMLLDAKERGYDTLDALNRLVGTGDVSRQRPFHATLLVLNAAGLKNLYKLISLSHMKYFHRTPRIPRSVLLEHRDGLLVGSACDQGEVFEAAMHKSEDELEEVAAFYDYLEIQPVANYRHLIDKDLVRDEEHIRDILRKIVRVGEKLGKPVVATGDVHYLDPHDEVYRRILVHALGGASPLDPDRLPPVYFRTTDEMLEAFAFLGEEKAREVVITNTRRIADSIEDLKPFPDELYAPVIEGADEEIRRMAYETARRIYGDPLPEIVEQRLEKELNSIINHGYAVIYLISHKIVNKSLEDGYLVGSRGSVGSSFVATMTRITEVNPLPPHYVCPSCHFSEFFTDGSVGSGFDLPDKDCPRCGTKLKKDGHDIPFETFMGFKGDKVPDIDLNFSGEYQPIAHKYTETLFGKDYVFRAGTISTVADKTAYGYVMKYVEEKGLKLRQAEIDRLARGVTGVKRTTGQHPGGLMVIPQDKEVYDFTPIQHPADDPEAGTITTHFDYHAISGRLLKLDILGHDDPTVLRMLQDLTGINPKEVPVDDPKVLGIFSSTEPLGVTPEEIGTNVGTLGIPEFGTKFVRQMLEDTRPKTFAELVRISGLSHGTDVWLNNAQDLIRSGTAKLSEVISTRDDIMVYLIQKGMEPSLAFKIMERVRKGKGLGDEEIQAMREHGVPEWYIASCQKIKYMFPKAHAVAYVLMAVRIAWFKVYRPIEFYATYFTVRADDIDLALVRRGPDAVREKIRELNEKGASATPKEKNLLTILEMCLEMLARGFSFQNIDLYRSDATKYLVDGNTLIPPFNALPGVGTAAAKAIVEAREEGPFLSVEDLQQRARVSRAVIDLLAEQGILRDLPETNQLSLF</sequence>
<dbReference type="Pfam" id="PF00929">
    <property type="entry name" value="RNase_T"/>
    <property type="match status" value="1"/>
</dbReference>
<dbReference type="InterPro" id="IPR004805">
    <property type="entry name" value="DnaE2/DnaE/PolC"/>
</dbReference>
<dbReference type="InterPro" id="IPR004365">
    <property type="entry name" value="NA-bd_OB_tRNA"/>
</dbReference>